<evidence type="ECO:0000313" key="2">
    <source>
        <dbReference type="Proteomes" id="UP001162992"/>
    </source>
</evidence>
<sequence length="1311" mass="145887">MKVHPIWMHSTSSWGAPKYMNGRAFGAAQYWTLTQFFEPDSTSYEAMKFCRSSIFLLLGKMGRSLCFGTIEESARGCNWKRMQLQPFYCACQKEAFSLAQKPTLKTLSLRVHTSSPSPVRPQKMRDPKAQDSDLKHLIWWEKQMKLCKKPVTKEMVKRLAYTNLLGLDGQLKRGSSKEGTLNSELLDVKRRFPCEVLLCRVGEFYEAMGFDACVLVEYAGLNPMGGVRNASVPKAGCPIMNLRQTLNELNLHGFSVCIVEEVQGPSHARQRKDRFVAGHAHPGSPYVYGLAGADLDLEFPEPVPVIGISRSIRGYCMISVLETMRTYSVEDGLTEEAVVAKLRARQYQHLYLHRSLREDSTDLVRWGEHGEGGILWGECDGKVWEWLDKDPVTQLLSKVREFFDIDVSEEFRKIVPPSANRPQPLYVGTASQIGILPTPGVPSLLKVLIPLDTPGLCKEYLRDLLLNPPPYHIAAAIQAACRLMADVTSAVPEFSCVSASKLVKLIGAKEVNQLEFSRIRNMAEDVLCLDKHECLGPILDLLLQPTSLATGLHIARKQLVDDCRELANKIGYVLTSDTDPDQAITKGAYIPDEFFQDMEYPWRGRVKRKHAEEAYSEVEKTAASLFQAVEDDFVPVVRRARAVTSSVGHVNGAAKGEICYNRDNQAIWFKGKHFRPLVWAETPGEKEIKCLETALDVKGKKAGEDWYTTKRVEEALERYREAVENAKSKVIEIMRNLSEELKGYLNTIVYTAVLSIIARSLFAHAREGKRRTWKFPNLVFDKESSPAEFNPEVTHKRCTLTRIFDCSIQVDPTTKKLLLLGSGRNDQLLLIDLVPYWLDKTKDIAIANSVCIDSLVLLTGPNGGGKSSILRSVCAAAVLGLCGLMVPASGAVIPFLDSIMLRMMSHDSPADGKSSFQMEMSELRSLLTEATKKSLILVDELCKGTEVQKGTCIVASVIETLDHIGCKSILSTHLHGLLQMELQVKNVIWKAMGTQENHGKVIPTWKLVDGICMESLAFETAQREGVPENVLRRAKQLYDECAQKPVNCELLKCGSSSPLATFYGDGSMGLQGCQVMPAAETVINSKNLGRDEAGMASGGIFSGQVNEKIKVTDTPPRLASDQNFEEAISPDLQLNAECLSSPFLRTVSSDRQQMEEPEDPCENSGGKRMLLKDVQHVFLSLSISKLHEIYQRSPDAAAYSLDNVVCRHVAARQRPPPATTNQSCIYMLQRADGKFYVGQTDDLVGRIARHRSFSSMKDAPFIYLAVANKSVASELETVLINRLPLLGLDLINKCDHNHRYFGTASGVSPPF</sequence>
<name>A0ACC2B6S2_DIPCM</name>
<protein>
    <submittedName>
        <fullName evidence="1">Uncharacterized protein</fullName>
    </submittedName>
</protein>
<keyword evidence="2" id="KW-1185">Reference proteome</keyword>
<comment type="caution">
    <text evidence="1">The sequence shown here is derived from an EMBL/GenBank/DDBJ whole genome shotgun (WGS) entry which is preliminary data.</text>
</comment>
<dbReference type="EMBL" id="CM055108">
    <property type="protein sequence ID" value="KAJ7525481.1"/>
    <property type="molecule type" value="Genomic_DNA"/>
</dbReference>
<evidence type="ECO:0000313" key="1">
    <source>
        <dbReference type="EMBL" id="KAJ7525481.1"/>
    </source>
</evidence>
<organism evidence="1 2">
    <name type="scientific">Diphasiastrum complanatum</name>
    <name type="common">Issler's clubmoss</name>
    <name type="synonym">Lycopodium complanatum</name>
    <dbReference type="NCBI Taxonomy" id="34168"/>
    <lineage>
        <taxon>Eukaryota</taxon>
        <taxon>Viridiplantae</taxon>
        <taxon>Streptophyta</taxon>
        <taxon>Embryophyta</taxon>
        <taxon>Tracheophyta</taxon>
        <taxon>Lycopodiopsida</taxon>
        <taxon>Lycopodiales</taxon>
        <taxon>Lycopodiaceae</taxon>
        <taxon>Lycopodioideae</taxon>
        <taxon>Diphasiastrum</taxon>
    </lineage>
</organism>
<reference evidence="2" key="1">
    <citation type="journal article" date="2024" name="Proc. Natl. Acad. Sci. U.S.A.">
        <title>Extraordinary preservation of gene collinearity over three hundred million years revealed in homosporous lycophytes.</title>
        <authorList>
            <person name="Li C."/>
            <person name="Wickell D."/>
            <person name="Kuo L.Y."/>
            <person name="Chen X."/>
            <person name="Nie B."/>
            <person name="Liao X."/>
            <person name="Peng D."/>
            <person name="Ji J."/>
            <person name="Jenkins J."/>
            <person name="Williams M."/>
            <person name="Shu S."/>
            <person name="Plott C."/>
            <person name="Barry K."/>
            <person name="Rajasekar S."/>
            <person name="Grimwood J."/>
            <person name="Han X."/>
            <person name="Sun S."/>
            <person name="Hou Z."/>
            <person name="He W."/>
            <person name="Dai G."/>
            <person name="Sun C."/>
            <person name="Schmutz J."/>
            <person name="Leebens-Mack J.H."/>
            <person name="Li F.W."/>
            <person name="Wang L."/>
        </authorList>
    </citation>
    <scope>NUCLEOTIDE SEQUENCE [LARGE SCALE GENOMIC DNA]</scope>
    <source>
        <strain evidence="2">cv. PW_Plant_1</strain>
    </source>
</reference>
<proteinExistence type="predicted"/>
<accession>A0ACC2B6S2</accession>
<dbReference type="Proteomes" id="UP001162992">
    <property type="component" value="Chromosome 17"/>
</dbReference>
<gene>
    <name evidence="1" type="ORF">O6H91_17G053100</name>
</gene>